<comment type="caution">
    <text evidence="2">The sequence shown here is derived from an EMBL/GenBank/DDBJ whole genome shotgun (WGS) entry which is preliminary data.</text>
</comment>
<sequence>MQKQNEVGPCSSSFCFQHMKSLQLSIDDNSMCSVVCDRHPLDPQPADPKQNNLRLLHSPGKLQTQVILCPPDKENSQSRLMWPEGDGPKEDEADSTNTAGLIEPPR</sequence>
<dbReference type="AlphaFoldDB" id="A0A9N7U604"/>
<organism evidence="2 3">
    <name type="scientific">Pleuronectes platessa</name>
    <name type="common">European plaice</name>
    <dbReference type="NCBI Taxonomy" id="8262"/>
    <lineage>
        <taxon>Eukaryota</taxon>
        <taxon>Metazoa</taxon>
        <taxon>Chordata</taxon>
        <taxon>Craniata</taxon>
        <taxon>Vertebrata</taxon>
        <taxon>Euteleostomi</taxon>
        <taxon>Actinopterygii</taxon>
        <taxon>Neopterygii</taxon>
        <taxon>Teleostei</taxon>
        <taxon>Neoteleostei</taxon>
        <taxon>Acanthomorphata</taxon>
        <taxon>Carangaria</taxon>
        <taxon>Pleuronectiformes</taxon>
        <taxon>Pleuronectoidei</taxon>
        <taxon>Pleuronectidae</taxon>
        <taxon>Pleuronectes</taxon>
    </lineage>
</organism>
<gene>
    <name evidence="2" type="ORF">PLEPLA_LOCUS12995</name>
</gene>
<proteinExistence type="predicted"/>
<evidence type="ECO:0000313" key="3">
    <source>
        <dbReference type="Proteomes" id="UP001153269"/>
    </source>
</evidence>
<feature type="region of interest" description="Disordered" evidence="1">
    <location>
        <begin position="70"/>
        <end position="106"/>
    </location>
</feature>
<evidence type="ECO:0000256" key="1">
    <source>
        <dbReference type="SAM" id="MobiDB-lite"/>
    </source>
</evidence>
<accession>A0A9N7U604</accession>
<protein>
    <submittedName>
        <fullName evidence="2">Uncharacterized protein</fullName>
    </submittedName>
</protein>
<evidence type="ECO:0000313" key="2">
    <source>
        <dbReference type="EMBL" id="CAB1425065.1"/>
    </source>
</evidence>
<dbReference type="EMBL" id="CADEAL010000779">
    <property type="protein sequence ID" value="CAB1425065.1"/>
    <property type="molecule type" value="Genomic_DNA"/>
</dbReference>
<name>A0A9N7U604_PLEPL</name>
<dbReference type="Proteomes" id="UP001153269">
    <property type="component" value="Unassembled WGS sequence"/>
</dbReference>
<keyword evidence="3" id="KW-1185">Reference proteome</keyword>
<reference evidence="2" key="1">
    <citation type="submission" date="2020-03" db="EMBL/GenBank/DDBJ databases">
        <authorList>
            <person name="Weist P."/>
        </authorList>
    </citation>
    <scope>NUCLEOTIDE SEQUENCE</scope>
</reference>